<accession>R7QEB1</accession>
<gene>
    <name evidence="2" type="ORF">CHC_T00005515001</name>
</gene>
<dbReference type="GO" id="GO:0016491">
    <property type="term" value="F:oxidoreductase activity"/>
    <property type="evidence" value="ECO:0007669"/>
    <property type="project" value="InterPro"/>
</dbReference>
<dbReference type="Gene3D" id="3.20.20.70">
    <property type="entry name" value="Aldolase class I"/>
    <property type="match status" value="1"/>
</dbReference>
<keyword evidence="3" id="KW-1185">Reference proteome</keyword>
<dbReference type="OrthoDB" id="1663137at2759"/>
<evidence type="ECO:0000259" key="1">
    <source>
        <dbReference type="Pfam" id="PF00724"/>
    </source>
</evidence>
<organism evidence="2 3">
    <name type="scientific">Chondrus crispus</name>
    <name type="common">Carrageen Irish moss</name>
    <name type="synonym">Polymorpha crispa</name>
    <dbReference type="NCBI Taxonomy" id="2769"/>
    <lineage>
        <taxon>Eukaryota</taxon>
        <taxon>Rhodophyta</taxon>
        <taxon>Florideophyceae</taxon>
        <taxon>Rhodymeniophycidae</taxon>
        <taxon>Gigartinales</taxon>
        <taxon>Gigartinaceae</taxon>
        <taxon>Chondrus</taxon>
    </lineage>
</organism>
<dbReference type="SUPFAM" id="SSF51395">
    <property type="entry name" value="FMN-linked oxidoreductases"/>
    <property type="match status" value="1"/>
</dbReference>
<dbReference type="STRING" id="2769.R7QEB1"/>
<feature type="domain" description="NADH:flavin oxidoreductase/NADH oxidase N-terminal" evidence="1">
    <location>
        <begin position="84"/>
        <end position="145"/>
    </location>
</feature>
<dbReference type="PANTHER" id="PTHR22893:SF91">
    <property type="entry name" value="NADPH DEHYDROGENASE 2-RELATED"/>
    <property type="match status" value="1"/>
</dbReference>
<evidence type="ECO:0000313" key="2">
    <source>
        <dbReference type="EMBL" id="CDF36852.1"/>
    </source>
</evidence>
<name>R7QEB1_CHOCR</name>
<protein>
    <recommendedName>
        <fullName evidence="1">NADH:flavin oxidoreductase/NADH oxidase N-terminal domain-containing protein</fullName>
    </recommendedName>
</protein>
<dbReference type="GO" id="GO:0010181">
    <property type="term" value="F:FMN binding"/>
    <property type="evidence" value="ECO:0007669"/>
    <property type="project" value="InterPro"/>
</dbReference>
<dbReference type="InterPro" id="IPR013785">
    <property type="entry name" value="Aldolase_TIM"/>
</dbReference>
<evidence type="ECO:0000313" key="3">
    <source>
        <dbReference type="Proteomes" id="UP000012073"/>
    </source>
</evidence>
<dbReference type="InterPro" id="IPR001155">
    <property type="entry name" value="OxRdtase_FMN_N"/>
</dbReference>
<dbReference type="Pfam" id="PF00724">
    <property type="entry name" value="Oxidored_FMN"/>
    <property type="match status" value="1"/>
</dbReference>
<dbReference type="Gramene" id="CDF36852">
    <property type="protein sequence ID" value="CDF36852"/>
    <property type="gene ID" value="CHC_T00005515001"/>
</dbReference>
<dbReference type="EMBL" id="HG001807">
    <property type="protein sequence ID" value="CDF36852.1"/>
    <property type="molecule type" value="Genomic_DNA"/>
</dbReference>
<proteinExistence type="predicted"/>
<dbReference type="KEGG" id="ccp:CHC_T00005515001"/>
<dbReference type="PhylomeDB" id="R7QEB1"/>
<dbReference type="AlphaFoldDB" id="R7QEB1"/>
<reference evidence="3" key="1">
    <citation type="journal article" date="2013" name="Proc. Natl. Acad. Sci. U.S.A.">
        <title>Genome structure and metabolic features in the red seaweed Chondrus crispus shed light on evolution of the Archaeplastida.</title>
        <authorList>
            <person name="Collen J."/>
            <person name="Porcel B."/>
            <person name="Carre W."/>
            <person name="Ball S.G."/>
            <person name="Chaparro C."/>
            <person name="Tonon T."/>
            <person name="Barbeyron T."/>
            <person name="Michel G."/>
            <person name="Noel B."/>
            <person name="Valentin K."/>
            <person name="Elias M."/>
            <person name="Artiguenave F."/>
            <person name="Arun A."/>
            <person name="Aury J.M."/>
            <person name="Barbosa-Neto J.F."/>
            <person name="Bothwell J.H."/>
            <person name="Bouget F.Y."/>
            <person name="Brillet L."/>
            <person name="Cabello-Hurtado F."/>
            <person name="Capella-Gutierrez S."/>
            <person name="Charrier B."/>
            <person name="Cladiere L."/>
            <person name="Cock J.M."/>
            <person name="Coelho S.M."/>
            <person name="Colleoni C."/>
            <person name="Czjzek M."/>
            <person name="Da Silva C."/>
            <person name="Delage L."/>
            <person name="Denoeud F."/>
            <person name="Deschamps P."/>
            <person name="Dittami S.M."/>
            <person name="Gabaldon T."/>
            <person name="Gachon C.M."/>
            <person name="Groisillier A."/>
            <person name="Herve C."/>
            <person name="Jabbari K."/>
            <person name="Katinka M."/>
            <person name="Kloareg B."/>
            <person name="Kowalczyk N."/>
            <person name="Labadie K."/>
            <person name="Leblanc C."/>
            <person name="Lopez P.J."/>
            <person name="McLachlan D.H."/>
            <person name="Meslet-Cladiere L."/>
            <person name="Moustafa A."/>
            <person name="Nehr Z."/>
            <person name="Nyvall Collen P."/>
            <person name="Panaud O."/>
            <person name="Partensky F."/>
            <person name="Poulain J."/>
            <person name="Rensing S.A."/>
            <person name="Rousvoal S."/>
            <person name="Samson G."/>
            <person name="Symeonidi A."/>
            <person name="Weissenbach J."/>
            <person name="Zambounis A."/>
            <person name="Wincker P."/>
            <person name="Boyen C."/>
        </authorList>
    </citation>
    <scope>NUCLEOTIDE SEQUENCE [LARGE SCALE GENOMIC DNA]</scope>
    <source>
        <strain evidence="3">cv. Stackhouse</strain>
    </source>
</reference>
<dbReference type="PANTHER" id="PTHR22893">
    <property type="entry name" value="NADH OXIDOREDUCTASE-RELATED"/>
    <property type="match status" value="1"/>
</dbReference>
<dbReference type="RefSeq" id="XP_005716671.1">
    <property type="nucleotide sequence ID" value="XM_005716614.1"/>
</dbReference>
<dbReference type="GeneID" id="17324386"/>
<dbReference type="InterPro" id="IPR045247">
    <property type="entry name" value="Oye-like"/>
</dbReference>
<dbReference type="Proteomes" id="UP000012073">
    <property type="component" value="Unassembled WGS sequence"/>
</dbReference>
<sequence>MDDFTVAATSTTLLDDFAKIPTTAYTIKRLGVRGDPHRSERCVQWHGERRLPRVVPVQAGRFSEYKLGYMHLMIGLSFGFHNKGKTMTIAELKKEFPGPIIANVGFDANSAEKELSEGGAELVAFGRPVLSNPDLVEKMQEGRELRPMLPMEYWYTSKENVWTSEGYTDLSVMDEPVEAKE</sequence>